<evidence type="ECO:0008006" key="3">
    <source>
        <dbReference type="Google" id="ProtNLM"/>
    </source>
</evidence>
<organism evidence="1 2">
    <name type="scientific">Pseudomonas iridis</name>
    <dbReference type="NCBI Taxonomy" id="2710587"/>
    <lineage>
        <taxon>Bacteria</taxon>
        <taxon>Pseudomonadati</taxon>
        <taxon>Pseudomonadota</taxon>
        <taxon>Gammaproteobacteria</taxon>
        <taxon>Pseudomonadales</taxon>
        <taxon>Pseudomonadaceae</taxon>
        <taxon>Pseudomonas</taxon>
    </lineage>
</organism>
<accession>A0ABW8DPV9</accession>
<dbReference type="EMBL" id="JBIUVY010000055">
    <property type="protein sequence ID" value="MFJ2289250.1"/>
    <property type="molecule type" value="Genomic_DNA"/>
</dbReference>
<protein>
    <recommendedName>
        <fullName evidence="3">Glutamine synthetase</fullName>
    </recommendedName>
</protein>
<name>A0ABW8DPV9_9PSED</name>
<keyword evidence="2" id="KW-1185">Reference proteome</keyword>
<reference evidence="1 2" key="1">
    <citation type="submission" date="2024-10" db="EMBL/GenBank/DDBJ databases">
        <title>The Natural Products Discovery Center: Release of the First 8490 Sequenced Strains for Exploring Actinobacteria Biosynthetic Diversity.</title>
        <authorList>
            <person name="Kalkreuter E."/>
            <person name="Kautsar S.A."/>
            <person name="Yang D."/>
            <person name="Bader C.D."/>
            <person name="Teijaro C.N."/>
            <person name="Fluegel L."/>
            <person name="Davis C.M."/>
            <person name="Simpson J.R."/>
            <person name="Lauterbach L."/>
            <person name="Steele A.D."/>
            <person name="Gui C."/>
            <person name="Meng S."/>
            <person name="Li G."/>
            <person name="Viehrig K."/>
            <person name="Ye F."/>
            <person name="Su P."/>
            <person name="Kiefer A.F."/>
            <person name="Nichols A."/>
            <person name="Cepeda A.J."/>
            <person name="Yan W."/>
            <person name="Fan B."/>
            <person name="Jiang Y."/>
            <person name="Adhikari A."/>
            <person name="Zheng C.-J."/>
            <person name="Schuster L."/>
            <person name="Cowan T.M."/>
            <person name="Smanski M.J."/>
            <person name="Chevrette M.G."/>
            <person name="De Carvalho L.P.S."/>
            <person name="Shen B."/>
        </authorList>
    </citation>
    <scope>NUCLEOTIDE SEQUENCE [LARGE SCALE GENOMIC DNA]</scope>
    <source>
        <strain evidence="1 2">NPDC087689</strain>
    </source>
</reference>
<comment type="caution">
    <text evidence="1">The sequence shown here is derived from an EMBL/GenBank/DDBJ whole genome shotgun (WGS) entry which is preliminary data.</text>
</comment>
<gene>
    <name evidence="1" type="ORF">ACIOUF_23320</name>
</gene>
<dbReference type="Proteomes" id="UP001617296">
    <property type="component" value="Unassembled WGS sequence"/>
</dbReference>
<feature type="non-terminal residue" evidence="1">
    <location>
        <position position="1"/>
    </location>
</feature>
<evidence type="ECO:0000313" key="2">
    <source>
        <dbReference type="Proteomes" id="UP001617296"/>
    </source>
</evidence>
<sequence>KSEEEIKVRTFVHPLEYELYYSC</sequence>
<proteinExistence type="predicted"/>
<evidence type="ECO:0000313" key="1">
    <source>
        <dbReference type="EMBL" id="MFJ2289250.1"/>
    </source>
</evidence>
<dbReference type="RefSeq" id="WP_401285043.1">
    <property type="nucleotide sequence ID" value="NZ_JBIUVY010000055.1"/>
</dbReference>